<evidence type="ECO:0000313" key="2">
    <source>
        <dbReference type="EMBL" id="TYB80788.1"/>
    </source>
</evidence>
<keyword evidence="1" id="KW-1133">Transmembrane helix</keyword>
<organism evidence="2 3">
    <name type="scientific">Maritimibacter fusiformis</name>
    <dbReference type="NCBI Taxonomy" id="2603819"/>
    <lineage>
        <taxon>Bacteria</taxon>
        <taxon>Pseudomonadati</taxon>
        <taxon>Pseudomonadota</taxon>
        <taxon>Alphaproteobacteria</taxon>
        <taxon>Rhodobacterales</taxon>
        <taxon>Roseobacteraceae</taxon>
        <taxon>Maritimibacter</taxon>
    </lineage>
</organism>
<proteinExistence type="predicted"/>
<gene>
    <name evidence="2" type="ORF">FVF75_12115</name>
</gene>
<sequence>MATEPIPGPDQWHQPSWKRFAGIVALFALMGPFIGAIIPVMLSLGELPELMQIGSPLKAFGFILAFGVVIAYVLGAPQALLTGLVMGFWYRRTGAISLWGAALCALAALGLRLGIVGLPHFGGREPLSLDTDGYLWLVLGHLMAALACAWLARRLFVPVRSSGDR</sequence>
<dbReference type="AlphaFoldDB" id="A0A5D0RJE8"/>
<reference evidence="2 3" key="1">
    <citation type="submission" date="2019-08" db="EMBL/GenBank/DDBJ databases">
        <title>Identification of a novel species of the genus Boseongicola.</title>
        <authorList>
            <person name="Zhang X.-Q."/>
        </authorList>
    </citation>
    <scope>NUCLEOTIDE SEQUENCE [LARGE SCALE GENOMIC DNA]</scope>
    <source>
        <strain evidence="2 3">HY14</strain>
    </source>
</reference>
<feature type="transmembrane region" description="Helical" evidence="1">
    <location>
        <begin position="133"/>
        <end position="152"/>
    </location>
</feature>
<feature type="transmembrane region" description="Helical" evidence="1">
    <location>
        <begin position="20"/>
        <end position="42"/>
    </location>
</feature>
<feature type="transmembrane region" description="Helical" evidence="1">
    <location>
        <begin position="96"/>
        <end position="121"/>
    </location>
</feature>
<name>A0A5D0RJE8_9RHOB</name>
<keyword evidence="1" id="KW-0812">Transmembrane</keyword>
<evidence type="ECO:0000256" key="1">
    <source>
        <dbReference type="SAM" id="Phobius"/>
    </source>
</evidence>
<evidence type="ECO:0000313" key="3">
    <source>
        <dbReference type="Proteomes" id="UP000322080"/>
    </source>
</evidence>
<keyword evidence="3" id="KW-1185">Reference proteome</keyword>
<protein>
    <submittedName>
        <fullName evidence="2">Uncharacterized protein</fullName>
    </submittedName>
</protein>
<dbReference type="Proteomes" id="UP000322080">
    <property type="component" value="Unassembled WGS sequence"/>
</dbReference>
<comment type="caution">
    <text evidence="2">The sequence shown here is derived from an EMBL/GenBank/DDBJ whole genome shotgun (WGS) entry which is preliminary data.</text>
</comment>
<accession>A0A5D0RJE8</accession>
<feature type="transmembrane region" description="Helical" evidence="1">
    <location>
        <begin position="62"/>
        <end position="89"/>
    </location>
</feature>
<dbReference type="EMBL" id="VSIY01000010">
    <property type="protein sequence ID" value="TYB80788.1"/>
    <property type="molecule type" value="Genomic_DNA"/>
</dbReference>
<keyword evidence="1" id="KW-0472">Membrane</keyword>